<dbReference type="AlphaFoldDB" id="A0A4Z0GV53"/>
<proteinExistence type="predicted"/>
<evidence type="ECO:0000256" key="2">
    <source>
        <dbReference type="ARBA" id="ARBA00022840"/>
    </source>
</evidence>
<dbReference type="InterPro" id="IPR027417">
    <property type="entry name" value="P-loop_NTPase"/>
</dbReference>
<dbReference type="SUPFAM" id="SSF52540">
    <property type="entry name" value="P-loop containing nucleoside triphosphate hydrolases"/>
    <property type="match status" value="1"/>
</dbReference>
<protein>
    <submittedName>
        <fullName evidence="4">ABC transporter ATP-binding protein</fullName>
    </submittedName>
</protein>
<dbReference type="PROSITE" id="PS50893">
    <property type="entry name" value="ABC_TRANSPORTER_2"/>
    <property type="match status" value="1"/>
</dbReference>
<gene>
    <name evidence="4" type="ORF">E4663_18225</name>
</gene>
<dbReference type="Proteomes" id="UP000297982">
    <property type="component" value="Unassembled WGS sequence"/>
</dbReference>
<keyword evidence="1" id="KW-0547">Nucleotide-binding</keyword>
<evidence type="ECO:0000259" key="3">
    <source>
        <dbReference type="PROSITE" id="PS50893"/>
    </source>
</evidence>
<reference evidence="4 5" key="1">
    <citation type="journal article" date="2003" name="Int. J. Syst. Evol. Microbiol.">
        <title>Halobacillus salinus sp. nov., isolated from a salt lake on the coast of the East Sea in Korea.</title>
        <authorList>
            <person name="Yoon J.H."/>
            <person name="Kang K.H."/>
            <person name="Park Y.H."/>
        </authorList>
    </citation>
    <scope>NUCLEOTIDE SEQUENCE [LARGE SCALE GENOMIC DNA]</scope>
    <source>
        <strain evidence="4 5">HSL-3</strain>
    </source>
</reference>
<organism evidence="4 5">
    <name type="scientific">Halobacillus salinus</name>
    <dbReference type="NCBI Taxonomy" id="192814"/>
    <lineage>
        <taxon>Bacteria</taxon>
        <taxon>Bacillati</taxon>
        <taxon>Bacillota</taxon>
        <taxon>Bacilli</taxon>
        <taxon>Bacillales</taxon>
        <taxon>Bacillaceae</taxon>
        <taxon>Halobacillus</taxon>
    </lineage>
</organism>
<dbReference type="GO" id="GO:0005524">
    <property type="term" value="F:ATP binding"/>
    <property type="evidence" value="ECO:0007669"/>
    <property type="project" value="UniProtKB-KW"/>
</dbReference>
<dbReference type="PANTHER" id="PTHR43158:SF5">
    <property type="entry name" value="ABC TRANSPORTER, ATP-BINDING PROTEIN"/>
    <property type="match status" value="1"/>
</dbReference>
<accession>A0A4Z0GV53</accession>
<evidence type="ECO:0000256" key="1">
    <source>
        <dbReference type="ARBA" id="ARBA00022741"/>
    </source>
</evidence>
<dbReference type="Pfam" id="PF00005">
    <property type="entry name" value="ABC_tran"/>
    <property type="match status" value="1"/>
</dbReference>
<dbReference type="STRING" id="192814.GCA_900166575_00230"/>
<evidence type="ECO:0000313" key="4">
    <source>
        <dbReference type="EMBL" id="TGB01088.1"/>
    </source>
</evidence>
<comment type="caution">
    <text evidence="4">The sequence shown here is derived from an EMBL/GenBank/DDBJ whole genome shotgun (WGS) entry which is preliminary data.</text>
</comment>
<dbReference type="Gene3D" id="3.40.50.300">
    <property type="entry name" value="P-loop containing nucleotide triphosphate hydrolases"/>
    <property type="match status" value="1"/>
</dbReference>
<keyword evidence="2 4" id="KW-0067">ATP-binding</keyword>
<name>A0A4Z0GV53_9BACI</name>
<evidence type="ECO:0000313" key="5">
    <source>
        <dbReference type="Proteomes" id="UP000297982"/>
    </source>
</evidence>
<dbReference type="InterPro" id="IPR003439">
    <property type="entry name" value="ABC_transporter-like_ATP-bd"/>
</dbReference>
<dbReference type="EMBL" id="SRJC01000008">
    <property type="protein sequence ID" value="TGB01088.1"/>
    <property type="molecule type" value="Genomic_DNA"/>
</dbReference>
<sequence length="291" mass="32364">MINFENVSLQYGKNAALSNVSVQLPEEGICGVLGRNGAGKTSFLSLLCAYRRPTSGTVTISGEDPYENANIMPKISFVHDSKSEVENEIKVKDKIKIAAALRPNWDAAYAEKLIKLFDIPVKKKVGALSHGMRSAVNVMIGLASQAPITVYDEAYLGMDAAMRKLFINELLEDYMERPKLILFSTHFVNEMEGLFSEAIIINKGQVLVHDESDALRQRGTTVIGFIEDVDHFIDNREVLSERTLGRQKEAVLFGELSEKERQAAKENGLELSQPSLQDLFIYMTEEGGRDS</sequence>
<feature type="domain" description="ABC transporter" evidence="3">
    <location>
        <begin position="2"/>
        <end position="228"/>
    </location>
</feature>
<dbReference type="RefSeq" id="WP_135328696.1">
    <property type="nucleotide sequence ID" value="NZ_SRJC01000008.1"/>
</dbReference>
<keyword evidence="5" id="KW-1185">Reference proteome</keyword>
<dbReference type="PANTHER" id="PTHR43158">
    <property type="entry name" value="SKFA PEPTIDE EXPORT ATP-BINDING PROTEIN SKFE"/>
    <property type="match status" value="1"/>
</dbReference>
<dbReference type="GO" id="GO:0016887">
    <property type="term" value="F:ATP hydrolysis activity"/>
    <property type="evidence" value="ECO:0007669"/>
    <property type="project" value="InterPro"/>
</dbReference>